<dbReference type="PROSITE" id="PS50600">
    <property type="entry name" value="ULP_PROTEASE"/>
    <property type="match status" value="1"/>
</dbReference>
<evidence type="ECO:0000256" key="3">
    <source>
        <dbReference type="ARBA" id="ARBA00022801"/>
    </source>
</evidence>
<dbReference type="Proteomes" id="UP001516023">
    <property type="component" value="Unassembled WGS sequence"/>
</dbReference>
<evidence type="ECO:0000256" key="2">
    <source>
        <dbReference type="ARBA" id="ARBA00022670"/>
    </source>
</evidence>
<evidence type="ECO:0000256" key="1">
    <source>
        <dbReference type="ARBA" id="ARBA00005234"/>
    </source>
</evidence>
<dbReference type="GO" id="GO:0008234">
    <property type="term" value="F:cysteine-type peptidase activity"/>
    <property type="evidence" value="ECO:0007669"/>
    <property type="project" value="UniProtKB-KW"/>
</dbReference>
<protein>
    <recommendedName>
        <fullName evidence="5">Ubiquitin-like protease family profile domain-containing protein</fullName>
    </recommendedName>
</protein>
<comment type="caution">
    <text evidence="6">The sequence shown here is derived from an EMBL/GenBank/DDBJ whole genome shotgun (WGS) entry which is preliminary data.</text>
</comment>
<accession>A0ABD3Q465</accession>
<sequence length="315" mass="35532">MSDKLLLNFHDAVIYESDLFLLDCPTAWLNDACIHFQMTRLQHRNRKDRSDREVGGHGIVQLEDLFLDPYVQMNVGLLHSCLWLAVISYLMHQCDENDDDFVDESFNLYQAWDLIKFNLSATESITASPSTKKLFKRVFVPINDQFNGSRETFTRPGGGSHWSLLLWTIMEPVSQMVTSSPNRDDTSATSCFFHFDSSSGYNSRAAVAVAQKLLKVLHCNLESNYGAMPVDANVKECKTPLQSNGYDCGVCVLGFTEALSYLSIDTCMSQFCQERYEATLHEYACGLSDKKCDVFASLRKQIGDDIRELISSGIS</sequence>
<dbReference type="PANTHER" id="PTHR46468:SF1">
    <property type="entry name" value="SENTRIN-SPECIFIC PROTEASE 8"/>
    <property type="match status" value="1"/>
</dbReference>
<evidence type="ECO:0000256" key="4">
    <source>
        <dbReference type="ARBA" id="ARBA00022807"/>
    </source>
</evidence>
<dbReference type="Pfam" id="PF02902">
    <property type="entry name" value="Peptidase_C48"/>
    <property type="match status" value="1"/>
</dbReference>
<comment type="similarity">
    <text evidence="1">Belongs to the peptidase C48 family.</text>
</comment>
<dbReference type="SUPFAM" id="SSF54001">
    <property type="entry name" value="Cysteine proteinases"/>
    <property type="match status" value="1"/>
</dbReference>
<keyword evidence="3" id="KW-0378">Hydrolase</keyword>
<dbReference type="InterPro" id="IPR038765">
    <property type="entry name" value="Papain-like_cys_pep_sf"/>
</dbReference>
<organism evidence="6 7">
    <name type="scientific">Cyclotella cryptica</name>
    <dbReference type="NCBI Taxonomy" id="29204"/>
    <lineage>
        <taxon>Eukaryota</taxon>
        <taxon>Sar</taxon>
        <taxon>Stramenopiles</taxon>
        <taxon>Ochrophyta</taxon>
        <taxon>Bacillariophyta</taxon>
        <taxon>Coscinodiscophyceae</taxon>
        <taxon>Thalassiosirophycidae</taxon>
        <taxon>Stephanodiscales</taxon>
        <taxon>Stephanodiscaceae</taxon>
        <taxon>Cyclotella</taxon>
    </lineage>
</organism>
<dbReference type="AlphaFoldDB" id="A0ABD3Q465"/>
<gene>
    <name evidence="6" type="ORF">HJC23_003058</name>
</gene>
<dbReference type="EMBL" id="JABMIG020000095">
    <property type="protein sequence ID" value="KAL3793050.1"/>
    <property type="molecule type" value="Genomic_DNA"/>
</dbReference>
<evidence type="ECO:0000313" key="6">
    <source>
        <dbReference type="EMBL" id="KAL3793050.1"/>
    </source>
</evidence>
<proteinExistence type="inferred from homology"/>
<keyword evidence="7" id="KW-1185">Reference proteome</keyword>
<keyword evidence="4" id="KW-0788">Thiol protease</keyword>
<keyword evidence="2" id="KW-0645">Protease</keyword>
<feature type="domain" description="Ubiquitin-like protease family profile" evidence="5">
    <location>
        <begin position="12"/>
        <end position="259"/>
    </location>
</feature>
<name>A0ABD3Q465_9STRA</name>
<dbReference type="InterPro" id="IPR003653">
    <property type="entry name" value="Peptidase_C48_C"/>
</dbReference>
<dbReference type="PANTHER" id="PTHR46468">
    <property type="entry name" value="SENTRIN-SPECIFIC PROTEASE 8"/>
    <property type="match status" value="1"/>
</dbReference>
<evidence type="ECO:0000313" key="7">
    <source>
        <dbReference type="Proteomes" id="UP001516023"/>
    </source>
</evidence>
<dbReference type="GO" id="GO:0006508">
    <property type="term" value="P:proteolysis"/>
    <property type="evidence" value="ECO:0007669"/>
    <property type="project" value="UniProtKB-KW"/>
</dbReference>
<reference evidence="6 7" key="1">
    <citation type="journal article" date="2020" name="G3 (Bethesda)">
        <title>Improved Reference Genome for Cyclotella cryptica CCMP332, a Model for Cell Wall Morphogenesis, Salinity Adaptation, and Lipid Production in Diatoms (Bacillariophyta).</title>
        <authorList>
            <person name="Roberts W.R."/>
            <person name="Downey K.M."/>
            <person name="Ruck E.C."/>
            <person name="Traller J.C."/>
            <person name="Alverson A.J."/>
        </authorList>
    </citation>
    <scope>NUCLEOTIDE SEQUENCE [LARGE SCALE GENOMIC DNA]</scope>
    <source>
        <strain evidence="6 7">CCMP332</strain>
    </source>
</reference>
<dbReference type="Gene3D" id="3.40.395.10">
    <property type="entry name" value="Adenoviral Proteinase, Chain A"/>
    <property type="match status" value="1"/>
</dbReference>
<evidence type="ECO:0000259" key="5">
    <source>
        <dbReference type="PROSITE" id="PS50600"/>
    </source>
</evidence>
<dbReference type="InterPro" id="IPR044613">
    <property type="entry name" value="Nep1/2-like"/>
</dbReference>